<name>A0AA85AK29_9TREM</name>
<dbReference type="PANTHER" id="PTHR10300:SF14">
    <property type="entry name" value="PROTEIN SARAH"/>
    <property type="match status" value="1"/>
</dbReference>
<dbReference type="GO" id="GO:0005737">
    <property type="term" value="C:cytoplasm"/>
    <property type="evidence" value="ECO:0007669"/>
    <property type="project" value="TreeGrafter"/>
</dbReference>
<dbReference type="GO" id="GO:0005634">
    <property type="term" value="C:nucleus"/>
    <property type="evidence" value="ECO:0007669"/>
    <property type="project" value="TreeGrafter"/>
</dbReference>
<dbReference type="InterPro" id="IPR006931">
    <property type="entry name" value="Calcipressin"/>
</dbReference>
<dbReference type="GO" id="GO:0019722">
    <property type="term" value="P:calcium-mediated signaling"/>
    <property type="evidence" value="ECO:0007669"/>
    <property type="project" value="InterPro"/>
</dbReference>
<reference evidence="3" key="1">
    <citation type="submission" date="2023-11" db="UniProtKB">
        <authorList>
            <consortium name="WormBaseParasite"/>
        </authorList>
    </citation>
    <scope>IDENTIFICATION</scope>
</reference>
<comment type="similarity">
    <text evidence="1">Belongs to the RCAN family.</text>
</comment>
<evidence type="ECO:0000256" key="1">
    <source>
        <dbReference type="ARBA" id="ARBA00008209"/>
    </source>
</evidence>
<dbReference type="WBParaSite" id="SMRG1_89960.1">
    <property type="protein sequence ID" value="SMRG1_89960.1"/>
    <property type="gene ID" value="SMRG1_89960"/>
</dbReference>
<proteinExistence type="inferred from homology"/>
<dbReference type="CDD" id="cd12434">
    <property type="entry name" value="RRM_RCAN_like"/>
    <property type="match status" value="1"/>
</dbReference>
<accession>A0AA85AK29</accession>
<dbReference type="InterPro" id="IPR035979">
    <property type="entry name" value="RBD_domain_sf"/>
</dbReference>
<evidence type="ECO:0000313" key="3">
    <source>
        <dbReference type="WBParaSite" id="SMRG1_89960.1"/>
    </source>
</evidence>
<dbReference type="SUPFAM" id="SSF54928">
    <property type="entry name" value="RNA-binding domain, RBD"/>
    <property type="match status" value="1"/>
</dbReference>
<dbReference type="InterPro" id="IPR012677">
    <property type="entry name" value="Nucleotide-bd_a/b_plait_sf"/>
</dbReference>
<sequence>MDSKRREACDVQMTLANKGFTFSAEEIQEIMEVLSGVSLKLIITNVPLEVFKYNVAQVCFEDLFRSFDSQSKFVYLPSFQRVLIYMNRPEAALLARLETQGWMLPEHVYANIPNSSVNSNSGGINCYIGNFEDSNDKNEINQVEECDYCDNPECTVDSDEYFGDDRTEDCKENTDFQSTSLANNKLLNQDDVEENPAEFIASPISPIVNSSRNFRNQKEMSPDKTTSEFKNISNTSGEKNIDVLFFSNELCKHGKYRRRSLGCSMKHLAPPKPCRLFLLSPPASPPVGWEPKPECEPVINYELLHALASLAPGEAFELHPRDQANHHPSIVITPCETGLAYDKDVKKLRIVQTKCPDRKC</sequence>
<dbReference type="AlphaFoldDB" id="A0AA85AK29"/>
<evidence type="ECO:0008006" key="4">
    <source>
        <dbReference type="Google" id="ProtNLM"/>
    </source>
</evidence>
<evidence type="ECO:0000313" key="2">
    <source>
        <dbReference type="Proteomes" id="UP000050790"/>
    </source>
</evidence>
<dbReference type="Gene3D" id="3.30.70.330">
    <property type="match status" value="1"/>
</dbReference>
<dbReference type="PANTHER" id="PTHR10300">
    <property type="entry name" value="CALCIPRESSIN"/>
    <property type="match status" value="1"/>
</dbReference>
<protein>
    <recommendedName>
        <fullName evidence="4">Protein sarah</fullName>
    </recommendedName>
</protein>
<organism evidence="2 3">
    <name type="scientific">Schistosoma margrebowiei</name>
    <dbReference type="NCBI Taxonomy" id="48269"/>
    <lineage>
        <taxon>Eukaryota</taxon>
        <taxon>Metazoa</taxon>
        <taxon>Spiralia</taxon>
        <taxon>Lophotrochozoa</taxon>
        <taxon>Platyhelminthes</taxon>
        <taxon>Trematoda</taxon>
        <taxon>Digenea</taxon>
        <taxon>Strigeidida</taxon>
        <taxon>Schistosomatoidea</taxon>
        <taxon>Schistosomatidae</taxon>
        <taxon>Schistosoma</taxon>
    </lineage>
</organism>
<dbReference type="GO" id="GO:0008597">
    <property type="term" value="F:calcium-dependent protein serine/threonine phosphatase regulator activity"/>
    <property type="evidence" value="ECO:0007669"/>
    <property type="project" value="TreeGrafter"/>
</dbReference>
<dbReference type="GO" id="GO:0003676">
    <property type="term" value="F:nucleic acid binding"/>
    <property type="evidence" value="ECO:0007669"/>
    <property type="project" value="InterPro"/>
</dbReference>
<dbReference type="Proteomes" id="UP000050790">
    <property type="component" value="Unassembled WGS sequence"/>
</dbReference>
<dbReference type="Pfam" id="PF04847">
    <property type="entry name" value="Calcipressin"/>
    <property type="match status" value="1"/>
</dbReference>